<dbReference type="SUPFAM" id="SSF64182">
    <property type="entry name" value="DHH phosphoesterases"/>
    <property type="match status" value="1"/>
</dbReference>
<dbReference type="PROSITE" id="PS00018">
    <property type="entry name" value="EF_HAND_1"/>
    <property type="match status" value="1"/>
</dbReference>
<protein>
    <submittedName>
        <fullName evidence="1">Exopolyphosphatase</fullName>
    </submittedName>
</protein>
<comment type="caution">
    <text evidence="1">The sequence shown here is derived from an EMBL/GenBank/DDBJ whole genome shotgun (WGS) entry which is preliminary data.</text>
</comment>
<name>A0A933IAR8_UNCT6</name>
<dbReference type="InterPro" id="IPR018247">
    <property type="entry name" value="EF_Hand_1_Ca_BS"/>
</dbReference>
<dbReference type="EMBL" id="JACQXR010000056">
    <property type="protein sequence ID" value="MBI4726508.1"/>
    <property type="molecule type" value="Genomic_DNA"/>
</dbReference>
<dbReference type="AlphaFoldDB" id="A0A933IAR8"/>
<sequence length="304" mass="34373">MRLVTRSDFDGLICGVLLKEAGIIDQFMFVHPKDVQDGKVAVTSGDVLANMPYAKGCGMWFDHHMSETERQAFPSDFKGKSEPAKSCARVIYDYYGGAKKFPNFAEMLKAVDKSDSGDLTVEEIAEPKGWILLAFIMDPRTGLGRYSDYRISNLQLMQDLVECCRTMNIVKILDLPDIRERIQRYHQSEWLYKEMIKKYSAVRGNVLVTDLRKVEEIPTGNRFVEYGMFPGINISIRMMWGMKKLNIVFAVGHSIVNRTSKTNVGSLMLKYNGGGHAKVGTCQVAIEKAEETLKELVKQMNQDG</sequence>
<organism evidence="1 2">
    <name type="scientific">candidate division TA06 bacterium</name>
    <dbReference type="NCBI Taxonomy" id="2250710"/>
    <lineage>
        <taxon>Bacteria</taxon>
        <taxon>Bacteria division TA06</taxon>
    </lineage>
</organism>
<dbReference type="PIRSF" id="PIRSF028235">
    <property type="entry name" value="UCP028235"/>
    <property type="match status" value="1"/>
</dbReference>
<proteinExistence type="predicted"/>
<reference evidence="1" key="1">
    <citation type="submission" date="2020-07" db="EMBL/GenBank/DDBJ databases">
        <title>Huge and variable diversity of episymbiotic CPR bacteria and DPANN archaea in groundwater ecosystems.</title>
        <authorList>
            <person name="He C.Y."/>
            <person name="Keren R."/>
            <person name="Whittaker M."/>
            <person name="Farag I.F."/>
            <person name="Doudna J."/>
            <person name="Cate J.H.D."/>
            <person name="Banfield J.F."/>
        </authorList>
    </citation>
    <scope>NUCLEOTIDE SEQUENCE</scope>
    <source>
        <strain evidence="1">NC_groundwater_1520_Pr4_B-0.1um_53_5</strain>
    </source>
</reference>
<evidence type="ECO:0000313" key="1">
    <source>
        <dbReference type="EMBL" id="MBI4726508.1"/>
    </source>
</evidence>
<evidence type="ECO:0000313" key="2">
    <source>
        <dbReference type="Proteomes" id="UP000736328"/>
    </source>
</evidence>
<accession>A0A933IAR8</accession>
<gene>
    <name evidence="1" type="ORF">HY768_04675</name>
</gene>
<dbReference type="Proteomes" id="UP000736328">
    <property type="component" value="Unassembled WGS sequence"/>
</dbReference>
<dbReference type="InterPro" id="IPR038763">
    <property type="entry name" value="DHH_sf"/>
</dbReference>
<dbReference type="InterPro" id="IPR016877">
    <property type="entry name" value="UCP028235"/>
</dbReference>